<dbReference type="STRING" id="243090.RB7722"/>
<feature type="transmembrane region" description="Helical" evidence="1">
    <location>
        <begin position="131"/>
        <end position="149"/>
    </location>
</feature>
<keyword evidence="1" id="KW-0472">Membrane</keyword>
<dbReference type="OrthoDB" id="284011at2"/>
<keyword evidence="1" id="KW-1133">Transmembrane helix</keyword>
<dbReference type="AlphaFoldDB" id="Q7UN88"/>
<feature type="transmembrane region" description="Helical" evidence="1">
    <location>
        <begin position="169"/>
        <end position="190"/>
    </location>
</feature>
<evidence type="ECO:0000313" key="2">
    <source>
        <dbReference type="EMBL" id="CAD75531.1"/>
    </source>
</evidence>
<sequence>MGFANTPVTSRSRLQASFLRYQPESNGKDFCEWYIETQVESAEEPEQERSPSIHWSLLGLTASLTCRESYLVDFYWRIRRSVRSSVQSGAAKKFNARSIRAPPSIALRYPIEESTAPYPILAGTPMKLPQLFIVSVIGGIASFSLMQMLANRMPSSFIADTADSLGMLYGTLIFGTGLFAILAALTKDLWHSPDNQIFKTRWIVFLPALVGLIGVLHGYLSMAPYYSALPSDIAVPHNTIWATVTVGALFTIVATAIVFAGRRPDNTRSHACGQSMRI</sequence>
<protein>
    <submittedName>
        <fullName evidence="2">Uncharacterized protein</fullName>
    </submittedName>
</protein>
<keyword evidence="3" id="KW-1185">Reference proteome</keyword>
<gene>
    <name evidence="2" type="ordered locus">RB7722</name>
</gene>
<reference evidence="2 3" key="1">
    <citation type="journal article" date="2003" name="Proc. Natl. Acad. Sci. U.S.A.">
        <title>Complete genome sequence of the marine planctomycete Pirellula sp. strain 1.</title>
        <authorList>
            <person name="Gloeckner F.O."/>
            <person name="Kube M."/>
            <person name="Bauer M."/>
            <person name="Teeling H."/>
            <person name="Lombardot T."/>
            <person name="Ludwig W."/>
            <person name="Gade D."/>
            <person name="Beck A."/>
            <person name="Borzym K."/>
            <person name="Heitmann K."/>
            <person name="Rabus R."/>
            <person name="Schlesner H."/>
            <person name="Amann R."/>
            <person name="Reinhardt R."/>
        </authorList>
    </citation>
    <scope>NUCLEOTIDE SEQUENCE [LARGE SCALE GENOMIC DNA]</scope>
    <source>
        <strain evidence="3">DSM 10527 / NCIMB 13988 / SH1</strain>
    </source>
</reference>
<dbReference type="EnsemblBacteria" id="CAD75531">
    <property type="protein sequence ID" value="CAD75531"/>
    <property type="gene ID" value="RB7722"/>
</dbReference>
<accession>Q7UN88</accession>
<feature type="transmembrane region" description="Helical" evidence="1">
    <location>
        <begin position="202"/>
        <end position="220"/>
    </location>
</feature>
<name>Q7UN88_RHOBA</name>
<evidence type="ECO:0000256" key="1">
    <source>
        <dbReference type="SAM" id="Phobius"/>
    </source>
</evidence>
<feature type="transmembrane region" description="Helical" evidence="1">
    <location>
        <begin position="240"/>
        <end position="260"/>
    </location>
</feature>
<dbReference type="Proteomes" id="UP000001025">
    <property type="component" value="Chromosome"/>
</dbReference>
<keyword evidence="1" id="KW-0812">Transmembrane</keyword>
<dbReference type="InParanoid" id="Q7UN88"/>
<organism evidence="2 3">
    <name type="scientific">Rhodopirellula baltica (strain DSM 10527 / NCIMB 13988 / SH1)</name>
    <dbReference type="NCBI Taxonomy" id="243090"/>
    <lineage>
        <taxon>Bacteria</taxon>
        <taxon>Pseudomonadati</taxon>
        <taxon>Planctomycetota</taxon>
        <taxon>Planctomycetia</taxon>
        <taxon>Pirellulales</taxon>
        <taxon>Pirellulaceae</taxon>
        <taxon>Rhodopirellula</taxon>
    </lineage>
</organism>
<proteinExistence type="predicted"/>
<dbReference type="HOGENOM" id="CLU_1000677_0_0_0"/>
<evidence type="ECO:0000313" key="3">
    <source>
        <dbReference type="Proteomes" id="UP000001025"/>
    </source>
</evidence>
<dbReference type="EMBL" id="BX294146">
    <property type="protein sequence ID" value="CAD75531.1"/>
    <property type="molecule type" value="Genomic_DNA"/>
</dbReference>
<dbReference type="PATRIC" id="fig|243090.15.peg.3725"/>
<dbReference type="KEGG" id="rba:RB7722"/>